<sequence>MTERKPSDISVQTWVDRQIASAQENGAFENLPGLGKPIPPSSTDELSWVRGYLKRENLSGDALLPTPLRLRKEVERLPEALRDVRSEDAVRAIVKDLNARIMDWLRAPVGPQVPIGRVDADEVVAQWTQDRAAARAALAAKKASLQQAGLTTPDLTNPARPERVASRARRPWLRWVRRRP</sequence>
<accession>A0ABS2KP63</accession>
<evidence type="ECO:0000259" key="2">
    <source>
        <dbReference type="Pfam" id="PF09350"/>
    </source>
</evidence>
<comment type="caution">
    <text evidence="3">The sequence shown here is derived from an EMBL/GenBank/DDBJ whole genome shotgun (WGS) entry which is preliminary data.</text>
</comment>
<feature type="region of interest" description="Disordered" evidence="1">
    <location>
        <begin position="145"/>
        <end position="166"/>
    </location>
</feature>
<evidence type="ECO:0000313" key="3">
    <source>
        <dbReference type="EMBL" id="MBM7413722.1"/>
    </source>
</evidence>
<proteinExistence type="predicted"/>
<keyword evidence="4" id="KW-1185">Reference proteome</keyword>
<dbReference type="Proteomes" id="UP000703038">
    <property type="component" value="Unassembled WGS sequence"/>
</dbReference>
<reference evidence="3 4" key="1">
    <citation type="submission" date="2021-01" db="EMBL/GenBank/DDBJ databases">
        <title>Genomics of switchgrass bacterial isolates.</title>
        <authorList>
            <person name="Shade A."/>
        </authorList>
    </citation>
    <scope>NUCLEOTIDE SEQUENCE [LARGE SCALE GENOMIC DNA]</scope>
    <source>
        <strain evidence="3 4">PvP111</strain>
    </source>
</reference>
<organism evidence="3 4">
    <name type="scientific">Rhodococcoides corynebacterioides</name>
    <dbReference type="NCBI Taxonomy" id="53972"/>
    <lineage>
        <taxon>Bacteria</taxon>
        <taxon>Bacillati</taxon>
        <taxon>Actinomycetota</taxon>
        <taxon>Actinomycetes</taxon>
        <taxon>Mycobacteriales</taxon>
        <taxon>Nocardiaceae</taxon>
        <taxon>Rhodococcoides</taxon>
    </lineage>
</organism>
<dbReference type="RefSeq" id="WP_204866414.1">
    <property type="nucleotide sequence ID" value="NZ_JAFBBK010000001.1"/>
</dbReference>
<protein>
    <recommendedName>
        <fullName evidence="2">DnaJ homologue subfamily C member 28 conserved domain-containing protein</fullName>
    </recommendedName>
</protein>
<dbReference type="InterPro" id="IPR018961">
    <property type="entry name" value="DnaJ_homolog_subfam-C_membr-28"/>
</dbReference>
<evidence type="ECO:0000313" key="4">
    <source>
        <dbReference type="Proteomes" id="UP000703038"/>
    </source>
</evidence>
<evidence type="ECO:0000256" key="1">
    <source>
        <dbReference type="SAM" id="MobiDB-lite"/>
    </source>
</evidence>
<name>A0ABS2KP63_9NOCA</name>
<gene>
    <name evidence="3" type="ORF">JOE42_000455</name>
</gene>
<dbReference type="EMBL" id="JAFBBK010000001">
    <property type="protein sequence ID" value="MBM7413722.1"/>
    <property type="molecule type" value="Genomic_DNA"/>
</dbReference>
<feature type="domain" description="DnaJ homologue subfamily C member 28 conserved" evidence="2">
    <location>
        <begin position="14"/>
        <end position="82"/>
    </location>
</feature>
<dbReference type="Pfam" id="PF09350">
    <property type="entry name" value="DJC28_CD"/>
    <property type="match status" value="1"/>
</dbReference>